<keyword evidence="4" id="KW-1185">Reference proteome</keyword>
<protein>
    <recommendedName>
        <fullName evidence="2">Calcium-transporting P-type ATPase N-terminal autoinhibitory domain-containing protein</fullName>
    </recommendedName>
</protein>
<name>A0ABQ8I7I9_9ROSI</name>
<evidence type="ECO:0000313" key="4">
    <source>
        <dbReference type="Proteomes" id="UP000827721"/>
    </source>
</evidence>
<proteinExistence type="predicted"/>
<gene>
    <name evidence="3" type="ORF">JRO89_XS04G0268300</name>
</gene>
<evidence type="ECO:0000313" key="3">
    <source>
        <dbReference type="EMBL" id="KAH7572516.1"/>
    </source>
</evidence>
<reference evidence="3 4" key="1">
    <citation type="submission" date="2021-02" db="EMBL/GenBank/DDBJ databases">
        <title>Plant Genome Project.</title>
        <authorList>
            <person name="Zhang R.-G."/>
        </authorList>
    </citation>
    <scope>NUCLEOTIDE SEQUENCE [LARGE SCALE GENOMIC DNA]</scope>
    <source>
        <tissue evidence="3">Leaves</tissue>
    </source>
</reference>
<feature type="domain" description="Calcium-transporting P-type ATPase N-terminal autoinhibitory" evidence="2">
    <location>
        <begin position="27"/>
        <end position="67"/>
    </location>
</feature>
<dbReference type="EMBL" id="JAFEMO010000004">
    <property type="protein sequence ID" value="KAH7572516.1"/>
    <property type="molecule type" value="Genomic_DNA"/>
</dbReference>
<evidence type="ECO:0000256" key="1">
    <source>
        <dbReference type="SAM" id="MobiDB-lite"/>
    </source>
</evidence>
<dbReference type="InterPro" id="IPR024750">
    <property type="entry name" value="Ca_ATPase_N_dom"/>
</dbReference>
<sequence length="136" mass="15822">MEMFKASPNRRRHDFEVGNTRSDEDENPFDIPPTTNNASIDSLRRWRKAALVLNTSRRFRLTLDLKNGKEKQQALTKIRAHAQAIRAAYDFQQEAARQSNGTDNLKKEEEKQKVAFLVQETRRQSSGIFSYNVGWH</sequence>
<dbReference type="Gene3D" id="1.20.5.170">
    <property type="match status" value="1"/>
</dbReference>
<dbReference type="Pfam" id="PF12515">
    <property type="entry name" value="CaATP_NAI"/>
    <property type="match status" value="1"/>
</dbReference>
<evidence type="ECO:0000259" key="2">
    <source>
        <dbReference type="Pfam" id="PF12515"/>
    </source>
</evidence>
<organism evidence="3 4">
    <name type="scientific">Xanthoceras sorbifolium</name>
    <dbReference type="NCBI Taxonomy" id="99658"/>
    <lineage>
        <taxon>Eukaryota</taxon>
        <taxon>Viridiplantae</taxon>
        <taxon>Streptophyta</taxon>
        <taxon>Embryophyta</taxon>
        <taxon>Tracheophyta</taxon>
        <taxon>Spermatophyta</taxon>
        <taxon>Magnoliopsida</taxon>
        <taxon>eudicotyledons</taxon>
        <taxon>Gunneridae</taxon>
        <taxon>Pentapetalae</taxon>
        <taxon>rosids</taxon>
        <taxon>malvids</taxon>
        <taxon>Sapindales</taxon>
        <taxon>Sapindaceae</taxon>
        <taxon>Xanthoceroideae</taxon>
        <taxon>Xanthoceras</taxon>
    </lineage>
</organism>
<feature type="region of interest" description="Disordered" evidence="1">
    <location>
        <begin position="1"/>
        <end position="38"/>
    </location>
</feature>
<comment type="caution">
    <text evidence="3">The sequence shown here is derived from an EMBL/GenBank/DDBJ whole genome shotgun (WGS) entry which is preliminary data.</text>
</comment>
<accession>A0ABQ8I7I9</accession>
<dbReference type="Proteomes" id="UP000827721">
    <property type="component" value="Unassembled WGS sequence"/>
</dbReference>